<evidence type="ECO:0000256" key="6">
    <source>
        <dbReference type="ARBA" id="ARBA00023065"/>
    </source>
</evidence>
<keyword evidence="3" id="KW-0633">Potassium transport</keyword>
<gene>
    <name evidence="9" type="ORF">FHX71_002814</name>
</gene>
<keyword evidence="10" id="KW-1185">Reference proteome</keyword>
<keyword evidence="2" id="KW-0813">Transport</keyword>
<dbReference type="GO" id="GO:0015079">
    <property type="term" value="F:potassium ion transmembrane transporter activity"/>
    <property type="evidence" value="ECO:0007669"/>
    <property type="project" value="InterPro"/>
</dbReference>
<evidence type="ECO:0000259" key="7">
    <source>
        <dbReference type="PROSITE" id="PS51201"/>
    </source>
</evidence>
<dbReference type="AlphaFoldDB" id="A0A7W3PES4"/>
<dbReference type="Pfam" id="PF02080">
    <property type="entry name" value="TrkA_C"/>
    <property type="match status" value="1"/>
</dbReference>
<dbReference type="EMBL" id="JACGWV010000001">
    <property type="protein sequence ID" value="MBA8808872.1"/>
    <property type="molecule type" value="Genomic_DNA"/>
</dbReference>
<evidence type="ECO:0000313" key="9">
    <source>
        <dbReference type="EMBL" id="MBA8808872.1"/>
    </source>
</evidence>
<comment type="caution">
    <text evidence="9">The sequence shown here is derived from an EMBL/GenBank/DDBJ whole genome shotgun (WGS) entry which is preliminary data.</text>
</comment>
<dbReference type="InterPro" id="IPR006036">
    <property type="entry name" value="K_uptake_TrkA"/>
</dbReference>
<evidence type="ECO:0000256" key="4">
    <source>
        <dbReference type="ARBA" id="ARBA00022958"/>
    </source>
</evidence>
<dbReference type="Proteomes" id="UP000540568">
    <property type="component" value="Unassembled WGS sequence"/>
</dbReference>
<evidence type="ECO:0000256" key="3">
    <source>
        <dbReference type="ARBA" id="ARBA00022538"/>
    </source>
</evidence>
<dbReference type="Pfam" id="PF02254">
    <property type="entry name" value="TrkA_N"/>
    <property type="match status" value="1"/>
</dbReference>
<name>A0A7W3PES4_9MICO</name>
<dbReference type="GO" id="GO:0005886">
    <property type="term" value="C:plasma membrane"/>
    <property type="evidence" value="ECO:0007669"/>
    <property type="project" value="InterPro"/>
</dbReference>
<dbReference type="PANTHER" id="PTHR43833">
    <property type="entry name" value="POTASSIUM CHANNEL PROTEIN 2-RELATED-RELATED"/>
    <property type="match status" value="1"/>
</dbReference>
<dbReference type="SUPFAM" id="SSF116726">
    <property type="entry name" value="TrkA C-terminal domain-like"/>
    <property type="match status" value="1"/>
</dbReference>
<feature type="domain" description="RCK N-terminal" evidence="7">
    <location>
        <begin position="1"/>
        <end position="117"/>
    </location>
</feature>
<dbReference type="InterPro" id="IPR003148">
    <property type="entry name" value="RCK_N"/>
</dbReference>
<dbReference type="SUPFAM" id="SSF51735">
    <property type="entry name" value="NAD(P)-binding Rossmann-fold domains"/>
    <property type="match status" value="1"/>
</dbReference>
<sequence length="221" mass="23547">MRVVIAGAGSVGRSIARELLSHEHEVTLIDKNPAAMRVSQVPEAEWVLADACELPALEASELEQADVVVGATGDDKVNLVFSLLGKTEFGVPRTVARVNNPKNEWMFDQSWGVDVAVSTPRIMTAMVEEAVAVGDLVKIFSFSQSHADILELTLPADSRVAGTRVGQVVWPADVTLSTIVRDGRPLVPSPDDTLEAGDELLLVAGADADTDSLQKLLVPKG</sequence>
<dbReference type="PROSITE" id="PS51201">
    <property type="entry name" value="RCK_N"/>
    <property type="match status" value="1"/>
</dbReference>
<keyword evidence="4" id="KW-0630">Potassium</keyword>
<evidence type="ECO:0000259" key="8">
    <source>
        <dbReference type="PROSITE" id="PS51202"/>
    </source>
</evidence>
<dbReference type="InterPro" id="IPR050721">
    <property type="entry name" value="Trk_Ktr_HKT_K-transport"/>
</dbReference>
<proteinExistence type="predicted"/>
<dbReference type="Gene3D" id="3.30.70.1450">
    <property type="entry name" value="Regulator of K+ conductance, C-terminal domain"/>
    <property type="match status" value="1"/>
</dbReference>
<dbReference type="PROSITE" id="PS51202">
    <property type="entry name" value="RCK_C"/>
    <property type="match status" value="1"/>
</dbReference>
<reference evidence="9 10" key="1">
    <citation type="submission" date="2020-07" db="EMBL/GenBank/DDBJ databases">
        <title>Sequencing the genomes of 1000 actinobacteria strains.</title>
        <authorList>
            <person name="Klenk H.-P."/>
        </authorList>
    </citation>
    <scope>NUCLEOTIDE SEQUENCE [LARGE SCALE GENOMIC DNA]</scope>
    <source>
        <strain evidence="9 10">DSM 44121</strain>
    </source>
</reference>
<dbReference type="InterPro" id="IPR036721">
    <property type="entry name" value="RCK_C_sf"/>
</dbReference>
<evidence type="ECO:0000256" key="1">
    <source>
        <dbReference type="ARBA" id="ARBA00017378"/>
    </source>
</evidence>
<keyword evidence="5" id="KW-0520">NAD</keyword>
<dbReference type="InterPro" id="IPR006037">
    <property type="entry name" value="RCK_C"/>
</dbReference>
<dbReference type="RefSeq" id="WP_182617240.1">
    <property type="nucleotide sequence ID" value="NZ_BAAATF010000003.1"/>
</dbReference>
<keyword evidence="6" id="KW-0406">Ion transport</keyword>
<protein>
    <recommendedName>
        <fullName evidence="1">Trk system potassium uptake protein TrkA</fullName>
    </recommendedName>
</protein>
<organism evidence="9 10">
    <name type="scientific">Promicromonospora sukumoe</name>
    <dbReference type="NCBI Taxonomy" id="88382"/>
    <lineage>
        <taxon>Bacteria</taxon>
        <taxon>Bacillati</taxon>
        <taxon>Actinomycetota</taxon>
        <taxon>Actinomycetes</taxon>
        <taxon>Micrococcales</taxon>
        <taxon>Promicromonosporaceae</taxon>
        <taxon>Promicromonospora</taxon>
    </lineage>
</organism>
<feature type="domain" description="RCK C-terminal" evidence="8">
    <location>
        <begin position="137"/>
        <end position="219"/>
    </location>
</feature>
<evidence type="ECO:0000256" key="2">
    <source>
        <dbReference type="ARBA" id="ARBA00022448"/>
    </source>
</evidence>
<dbReference type="InterPro" id="IPR036291">
    <property type="entry name" value="NAD(P)-bd_dom_sf"/>
</dbReference>
<dbReference type="PRINTS" id="PR00335">
    <property type="entry name" value="KUPTAKETRKA"/>
</dbReference>
<evidence type="ECO:0000256" key="5">
    <source>
        <dbReference type="ARBA" id="ARBA00023027"/>
    </source>
</evidence>
<evidence type="ECO:0000313" key="10">
    <source>
        <dbReference type="Proteomes" id="UP000540568"/>
    </source>
</evidence>
<dbReference type="Gene3D" id="3.40.50.720">
    <property type="entry name" value="NAD(P)-binding Rossmann-like Domain"/>
    <property type="match status" value="1"/>
</dbReference>
<dbReference type="PANTHER" id="PTHR43833:SF5">
    <property type="entry name" value="TRK SYSTEM POTASSIUM UPTAKE PROTEIN TRKA"/>
    <property type="match status" value="1"/>
</dbReference>
<accession>A0A7W3PES4</accession>